<proteinExistence type="predicted"/>
<protein>
    <submittedName>
        <fullName evidence="1">Uncharacterized protein</fullName>
    </submittedName>
</protein>
<dbReference type="EMBL" id="CP014796">
    <property type="protein sequence ID" value="APX21961.1"/>
    <property type="molecule type" value="Genomic_DNA"/>
</dbReference>
<reference evidence="1 2" key="1">
    <citation type="submission" date="2016-03" db="EMBL/GenBank/DDBJ databases">
        <title>Deep-sea bacteria in the southern Pacific.</title>
        <authorList>
            <person name="Tang K."/>
        </authorList>
    </citation>
    <scope>NUCLEOTIDE SEQUENCE [LARGE SCALE GENOMIC DNA]</scope>
    <source>
        <strain evidence="1 2">JLT2016</strain>
    </source>
</reference>
<evidence type="ECO:0000313" key="1">
    <source>
        <dbReference type="EMBL" id="APX21961.1"/>
    </source>
</evidence>
<sequence length="38" mass="3901">MRLWGNDLERSVIVLHAGLSAVVSPQGGIKGAGVQGDL</sequence>
<name>A0A1U7D1E4_9RHOB</name>
<dbReference type="KEGG" id="tpro:Ga0080559_TMP1165"/>
<organism evidence="1 2">
    <name type="scientific">Salipiger profundus</name>
    <dbReference type="NCBI Taxonomy" id="1229727"/>
    <lineage>
        <taxon>Bacteria</taxon>
        <taxon>Pseudomonadati</taxon>
        <taxon>Pseudomonadota</taxon>
        <taxon>Alphaproteobacteria</taxon>
        <taxon>Rhodobacterales</taxon>
        <taxon>Roseobacteraceae</taxon>
        <taxon>Salipiger</taxon>
    </lineage>
</organism>
<evidence type="ECO:0000313" key="2">
    <source>
        <dbReference type="Proteomes" id="UP000186559"/>
    </source>
</evidence>
<dbReference type="AlphaFoldDB" id="A0A1U7D1E4"/>
<keyword evidence="2" id="KW-1185">Reference proteome</keyword>
<accession>A0A1U7D1E4</accession>
<gene>
    <name evidence="1" type="ORF">Ga0080559_TMP1165</name>
</gene>
<dbReference type="Proteomes" id="UP000186559">
    <property type="component" value="Chromosome"/>
</dbReference>